<dbReference type="SUPFAM" id="SSF52833">
    <property type="entry name" value="Thioredoxin-like"/>
    <property type="match status" value="1"/>
</dbReference>
<evidence type="ECO:0000313" key="3">
    <source>
        <dbReference type="Proteomes" id="UP000664835"/>
    </source>
</evidence>
<dbReference type="RefSeq" id="WP_208145966.1">
    <property type="nucleotide sequence ID" value="NZ_JAGETV010000001.1"/>
</dbReference>
<evidence type="ECO:0000313" key="2">
    <source>
        <dbReference type="EMBL" id="MBO1925949.1"/>
    </source>
</evidence>
<accession>A0ABS3Q0U9</accession>
<name>A0ABS3Q0U9_9GAMM</name>
<dbReference type="InterPro" id="IPR036249">
    <property type="entry name" value="Thioredoxin-like_sf"/>
</dbReference>
<feature type="chain" id="PRO_5046817807" description="BON domain-containing protein" evidence="1">
    <location>
        <begin position="25"/>
        <end position="118"/>
    </location>
</feature>
<reference evidence="2 3" key="1">
    <citation type="submission" date="2021-03" db="EMBL/GenBank/DDBJ databases">
        <title>Thiomicrorhabdus sp.nov.,novel sulfur-oxidizing bacteria isolated from coastal sediment.</title>
        <authorList>
            <person name="Liu X."/>
        </authorList>
    </citation>
    <scope>NUCLEOTIDE SEQUENCE [LARGE SCALE GENOMIC DNA]</scope>
    <source>
        <strain evidence="2 3">6S2-11</strain>
    </source>
</reference>
<keyword evidence="3" id="KW-1185">Reference proteome</keyword>
<comment type="caution">
    <text evidence="2">The sequence shown here is derived from an EMBL/GenBank/DDBJ whole genome shotgun (WGS) entry which is preliminary data.</text>
</comment>
<feature type="signal peptide" evidence="1">
    <location>
        <begin position="1"/>
        <end position="24"/>
    </location>
</feature>
<dbReference type="EMBL" id="JAGETV010000001">
    <property type="protein sequence ID" value="MBO1925949.1"/>
    <property type="molecule type" value="Genomic_DNA"/>
</dbReference>
<organism evidence="2 3">
    <name type="scientific">Thiomicrorhabdus marina</name>
    <dbReference type="NCBI Taxonomy" id="2818442"/>
    <lineage>
        <taxon>Bacteria</taxon>
        <taxon>Pseudomonadati</taxon>
        <taxon>Pseudomonadota</taxon>
        <taxon>Gammaproteobacteria</taxon>
        <taxon>Thiotrichales</taxon>
        <taxon>Piscirickettsiaceae</taxon>
        <taxon>Thiomicrorhabdus</taxon>
    </lineage>
</organism>
<protein>
    <recommendedName>
        <fullName evidence="4">BON domain-containing protein</fullName>
    </recommendedName>
</protein>
<proteinExistence type="predicted"/>
<keyword evidence="1" id="KW-0732">Signal</keyword>
<sequence>MARVKEKIRLLLSLVSFVVFSAIAVSGCNQNPLYDSLTEKEVAIQHAADAATASILFANEMDNQASYIVDGSGHVHIKFVGEVRFSDYNRVVEQLRADSQIRSVFAEQSGSEVCPLSK</sequence>
<dbReference type="Proteomes" id="UP000664835">
    <property type="component" value="Unassembled WGS sequence"/>
</dbReference>
<dbReference type="PROSITE" id="PS51257">
    <property type="entry name" value="PROKAR_LIPOPROTEIN"/>
    <property type="match status" value="1"/>
</dbReference>
<evidence type="ECO:0008006" key="4">
    <source>
        <dbReference type="Google" id="ProtNLM"/>
    </source>
</evidence>
<gene>
    <name evidence="2" type="ORF">J3998_00035</name>
</gene>
<evidence type="ECO:0000256" key="1">
    <source>
        <dbReference type="SAM" id="SignalP"/>
    </source>
</evidence>